<dbReference type="AlphaFoldDB" id="A0A081CD89"/>
<proteinExistence type="predicted"/>
<protein>
    <submittedName>
        <fullName evidence="1">Uncharacterized protein</fullName>
    </submittedName>
</protein>
<dbReference type="RefSeq" id="XP_014656978.1">
    <property type="nucleotide sequence ID" value="XM_014801492.1"/>
</dbReference>
<organism evidence="1 2">
    <name type="scientific">Pseudozyma antarctica</name>
    <name type="common">Yeast</name>
    <name type="synonym">Candida antarctica</name>
    <dbReference type="NCBI Taxonomy" id="84753"/>
    <lineage>
        <taxon>Eukaryota</taxon>
        <taxon>Fungi</taxon>
        <taxon>Dikarya</taxon>
        <taxon>Basidiomycota</taxon>
        <taxon>Ustilaginomycotina</taxon>
        <taxon>Ustilaginomycetes</taxon>
        <taxon>Ustilaginales</taxon>
        <taxon>Ustilaginaceae</taxon>
        <taxon>Moesziomyces</taxon>
    </lineage>
</organism>
<dbReference type="OrthoDB" id="10685314at2759"/>
<dbReference type="HOGENOM" id="CLU_1767806_0_0_1"/>
<sequence length="147" mass="16205">MLFQLRLPSRPLSVNNRLRHAEGGPASKPQSLSYARSFDSLHIVGTLRSSPKGECAKARMRAVDGTPASLEVLPSERQQAQLENARFPAHLGLDQARSPPRQITATLVCLPFPTPADRKPRLLSPRTLRRRHAIVSPGEIQTTPHVP</sequence>
<evidence type="ECO:0000313" key="2">
    <source>
        <dbReference type="Proteomes" id="UP000053758"/>
    </source>
</evidence>
<keyword evidence="2" id="KW-1185">Reference proteome</keyword>
<evidence type="ECO:0000313" key="1">
    <source>
        <dbReference type="EMBL" id="GAK64635.1"/>
    </source>
</evidence>
<reference evidence="2" key="1">
    <citation type="journal article" date="2014" name="Genome Announc.">
        <title>Draft Genome Sequence of the Yeast Pseudozyma antarctica Type Strain JCM10317, a Producer of the Glycolipid Biosurfactants, Mannosylerythritol Lipids.</title>
        <authorList>
            <person name="Saika A."/>
            <person name="Koike H."/>
            <person name="Hori T."/>
            <person name="Fukuoka T."/>
            <person name="Sato S."/>
            <person name="Habe H."/>
            <person name="Kitamoto D."/>
            <person name="Morita T."/>
        </authorList>
    </citation>
    <scope>NUCLEOTIDE SEQUENCE [LARGE SCALE GENOMIC DNA]</scope>
    <source>
        <strain evidence="2">JCM 10317</strain>
    </source>
</reference>
<dbReference type="EMBL" id="DF830073">
    <property type="protein sequence ID" value="GAK64635.1"/>
    <property type="molecule type" value="Genomic_DNA"/>
</dbReference>
<dbReference type="GeneID" id="26303781"/>
<gene>
    <name evidence="1" type="ORF">PAN0_006d2849</name>
</gene>
<name>A0A081CD89_PSEA2</name>
<dbReference type="Proteomes" id="UP000053758">
    <property type="component" value="Unassembled WGS sequence"/>
</dbReference>
<accession>A0A081CD89</accession>